<evidence type="ECO:0000313" key="2">
    <source>
        <dbReference type="EMBL" id="TGL58626.1"/>
    </source>
</evidence>
<dbReference type="RefSeq" id="WP_135645112.1">
    <property type="nucleotide sequence ID" value="NZ_RQGH01000035.1"/>
</dbReference>
<accession>A0A4Z0ZNN2</accession>
<dbReference type="Proteomes" id="UP000297567">
    <property type="component" value="Unassembled WGS sequence"/>
</dbReference>
<evidence type="ECO:0000313" key="3">
    <source>
        <dbReference type="Proteomes" id="UP000297567"/>
    </source>
</evidence>
<comment type="caution">
    <text evidence="2">The sequence shown here is derived from an EMBL/GenBank/DDBJ whole genome shotgun (WGS) entry which is preliminary data.</text>
</comment>
<feature type="region of interest" description="Disordered" evidence="1">
    <location>
        <begin position="13"/>
        <end position="58"/>
    </location>
</feature>
<evidence type="ECO:0000256" key="1">
    <source>
        <dbReference type="SAM" id="MobiDB-lite"/>
    </source>
</evidence>
<organism evidence="2 3">
    <name type="scientific">Leptospira jelokensis</name>
    <dbReference type="NCBI Taxonomy" id="2484931"/>
    <lineage>
        <taxon>Bacteria</taxon>
        <taxon>Pseudomonadati</taxon>
        <taxon>Spirochaetota</taxon>
        <taxon>Spirochaetia</taxon>
        <taxon>Leptospirales</taxon>
        <taxon>Leptospiraceae</taxon>
        <taxon>Leptospira</taxon>
    </lineage>
</organism>
<feature type="compositionally biased region" description="Polar residues" evidence="1">
    <location>
        <begin position="16"/>
        <end position="27"/>
    </location>
</feature>
<dbReference type="EMBL" id="RQGH01000035">
    <property type="protein sequence ID" value="TGL58626.1"/>
    <property type="molecule type" value="Genomic_DNA"/>
</dbReference>
<protein>
    <submittedName>
        <fullName evidence="2">Uncharacterized protein</fullName>
    </submittedName>
</protein>
<dbReference type="AlphaFoldDB" id="A0A4Z0ZNN2"/>
<proteinExistence type="predicted"/>
<gene>
    <name evidence="2" type="ORF">EHQ62_17170</name>
</gene>
<reference evidence="2" key="1">
    <citation type="journal article" date="2019" name="PLoS Negl. Trop. Dis.">
        <title>Revisiting the worldwide diversity of Leptospira species in the environment.</title>
        <authorList>
            <person name="Vincent A.T."/>
            <person name="Schiettekatte O."/>
            <person name="Bourhy P."/>
            <person name="Veyrier F.J."/>
            <person name="Picardeau M."/>
        </authorList>
    </citation>
    <scope>NUCLEOTIDE SEQUENCE [LARGE SCALE GENOMIC DNA]</scope>
    <source>
        <strain evidence="2">201702451</strain>
    </source>
</reference>
<keyword evidence="3" id="KW-1185">Reference proteome</keyword>
<sequence length="236" mass="25174">MLGEAIKRLRDKTLSIKKSTLDPSASSDGGDQGKGENGGSTPEEVASQAVTHFETGELKPDLESVKEFAIKNGIPDGEADSFSHDVIDAYFGADPGKAEDGTSSADPTEDAKMAEMQKSLLAIEESQVVIAEGMEALLERQPEIDALKKEVLLLKSMLTKLQGLPANPKKPIEQTQVTKSVVAGAVPVDQRAEVEVAILKAIQAGELAVEEMTYFETTGKVSSEANVIISKYRGNK</sequence>
<name>A0A4Z0ZNN2_9LEPT</name>